<accession>A0A9D4TSJ5</accession>
<dbReference type="InterPro" id="IPR036514">
    <property type="entry name" value="SGNH_hydro_sf"/>
</dbReference>
<dbReference type="CDD" id="cd00229">
    <property type="entry name" value="SGNH_hydrolase"/>
    <property type="match status" value="1"/>
</dbReference>
<dbReference type="Proteomes" id="UP001055712">
    <property type="component" value="Unassembled WGS sequence"/>
</dbReference>
<dbReference type="Gene3D" id="3.40.50.1110">
    <property type="entry name" value="SGNH hydrolase"/>
    <property type="match status" value="1"/>
</dbReference>
<feature type="region of interest" description="Disordered" evidence="1">
    <location>
        <begin position="669"/>
        <end position="688"/>
    </location>
</feature>
<dbReference type="SUPFAM" id="SSF52266">
    <property type="entry name" value="SGNH hydrolase"/>
    <property type="match status" value="1"/>
</dbReference>
<dbReference type="AlphaFoldDB" id="A0A9D4TSJ5"/>
<feature type="region of interest" description="Disordered" evidence="1">
    <location>
        <begin position="67"/>
        <end position="102"/>
    </location>
</feature>
<reference evidence="3" key="1">
    <citation type="journal article" date="2019" name="Plant J.">
        <title>Chlorella vulgaris genome assembly and annotation reveals the molecular basis for metabolic acclimation to high light conditions.</title>
        <authorList>
            <person name="Cecchin M."/>
            <person name="Marcolungo L."/>
            <person name="Rossato M."/>
            <person name="Girolomoni L."/>
            <person name="Cosentino E."/>
            <person name="Cuine S."/>
            <person name="Li-Beisson Y."/>
            <person name="Delledonne M."/>
            <person name="Ballottari M."/>
        </authorList>
    </citation>
    <scope>NUCLEOTIDE SEQUENCE</scope>
    <source>
        <strain evidence="3">211/11P</strain>
    </source>
</reference>
<evidence type="ECO:0008006" key="5">
    <source>
        <dbReference type="Google" id="ProtNLM"/>
    </source>
</evidence>
<dbReference type="EMBL" id="SIDB01000004">
    <property type="protein sequence ID" value="KAI3433380.1"/>
    <property type="molecule type" value="Genomic_DNA"/>
</dbReference>
<name>A0A9D4TSJ5_CHLVU</name>
<organism evidence="3 4">
    <name type="scientific">Chlorella vulgaris</name>
    <name type="common">Green alga</name>
    <dbReference type="NCBI Taxonomy" id="3077"/>
    <lineage>
        <taxon>Eukaryota</taxon>
        <taxon>Viridiplantae</taxon>
        <taxon>Chlorophyta</taxon>
        <taxon>core chlorophytes</taxon>
        <taxon>Trebouxiophyceae</taxon>
        <taxon>Chlorellales</taxon>
        <taxon>Chlorellaceae</taxon>
        <taxon>Chlorella clade</taxon>
        <taxon>Chlorella</taxon>
    </lineage>
</organism>
<protein>
    <recommendedName>
        <fullName evidence="5">SGNH hydrolase-type esterase domain-containing protein</fullName>
    </recommendedName>
</protein>
<evidence type="ECO:0000256" key="1">
    <source>
        <dbReference type="SAM" id="MobiDB-lite"/>
    </source>
</evidence>
<dbReference type="OrthoDB" id="544608at2759"/>
<dbReference type="PANTHER" id="PTHR34407">
    <property type="entry name" value="EXPRESSED PROTEIN"/>
    <property type="match status" value="1"/>
</dbReference>
<reference evidence="3" key="2">
    <citation type="submission" date="2020-11" db="EMBL/GenBank/DDBJ databases">
        <authorList>
            <person name="Cecchin M."/>
            <person name="Marcolungo L."/>
            <person name="Rossato M."/>
            <person name="Girolomoni L."/>
            <person name="Cosentino E."/>
            <person name="Cuine S."/>
            <person name="Li-Beisson Y."/>
            <person name="Delledonne M."/>
            <person name="Ballottari M."/>
        </authorList>
    </citation>
    <scope>NUCLEOTIDE SEQUENCE</scope>
    <source>
        <strain evidence="3">211/11P</strain>
        <tissue evidence="3">Whole cell</tissue>
    </source>
</reference>
<comment type="caution">
    <text evidence="3">The sequence shown here is derived from an EMBL/GenBank/DDBJ whole genome shotgun (WGS) entry which is preliminary data.</text>
</comment>
<gene>
    <name evidence="3" type="ORF">D9Q98_003196</name>
</gene>
<feature type="transmembrane region" description="Helical" evidence="2">
    <location>
        <begin position="131"/>
        <end position="150"/>
    </location>
</feature>
<feature type="region of interest" description="Disordered" evidence="1">
    <location>
        <begin position="1"/>
        <end position="23"/>
    </location>
</feature>
<evidence type="ECO:0000256" key="2">
    <source>
        <dbReference type="SAM" id="Phobius"/>
    </source>
</evidence>
<keyword evidence="2" id="KW-0472">Membrane</keyword>
<dbReference type="PANTHER" id="PTHR34407:SF1">
    <property type="entry name" value="SGNH HYDROLASE-TYPE ESTERASE DOMAIN-CONTAINING PROTEIN"/>
    <property type="match status" value="1"/>
</dbReference>
<feature type="compositionally biased region" description="Gly residues" evidence="1">
    <location>
        <begin position="676"/>
        <end position="688"/>
    </location>
</feature>
<keyword evidence="4" id="KW-1185">Reference proteome</keyword>
<sequence>MSCRLRSTPASARTVPCGTPGGAAAKHEDQLSYLTDEEVQRAEGYYGTANRMRRAAAKLLAGTPVQVTSRARGLRRSPLPPPGTAMDPRFSQGATAWQPPLPPVVKGWSLAEHWQSPPSGGSRKPQQLVHGAWLVALGALFGAIATTAMFTQQGRTLFPGASSLRTSTAGVSAAPRAPKPCPAARQAAQLPNMRDQLPWKPYLTDEEVQRAEGYYGTANRMRRVAAKLLAGKPVQVFTLGGSVTRGLGASAPQFNYPSRFFQLINASFPHQHHQFYNKGIGGTSSGVFTACAEQMVPPEADLVVVEFTYNEPEDEPFDSPPRRGFEELLRKLLKLRNGPAVVLLHHYAWWFTHGDGLDRGLYYRAGEAQLQVFANYYDMPAVSMRNVLWPLMNAGVEGFKPDKVNNGGQGHISPLDIPIPGAQPGEEEDYYYHDRTHPSDRGHAMMAEALAGPLARAVAQEAAAAGGGRQLTRRRDERLEGVPPPMIPNNTESPTTICAMQEDFQPLVVRSSGFKWRPERPTAPSFVEQKWGWTGLAVGNWAELQLDTRADGKGIRVDKDGKRVKANIWLTYLRSYQHMGVARVRCRSGCSCEESTIDGTWAQQVSLQQIHMLKVSQHERCVIRVTIVDEKGEAKSDGHKVQLMAVMVTQFPIRLSVYAQQVEDVAAHKVSSSSENGGGGSGGEADKG</sequence>
<proteinExistence type="predicted"/>
<evidence type="ECO:0000313" key="4">
    <source>
        <dbReference type="Proteomes" id="UP001055712"/>
    </source>
</evidence>
<keyword evidence="2" id="KW-0812">Transmembrane</keyword>
<evidence type="ECO:0000313" key="3">
    <source>
        <dbReference type="EMBL" id="KAI3433380.1"/>
    </source>
</evidence>
<keyword evidence="2" id="KW-1133">Transmembrane helix</keyword>